<comment type="caution">
    <text evidence="2">The sequence shown here is derived from an EMBL/GenBank/DDBJ whole genome shotgun (WGS) entry which is preliminary data.</text>
</comment>
<feature type="region of interest" description="Disordered" evidence="1">
    <location>
        <begin position="282"/>
        <end position="319"/>
    </location>
</feature>
<dbReference type="AlphaFoldDB" id="A0A0L6UBX9"/>
<evidence type="ECO:0000256" key="1">
    <source>
        <dbReference type="SAM" id="MobiDB-lite"/>
    </source>
</evidence>
<evidence type="ECO:0000313" key="3">
    <source>
        <dbReference type="Proteomes" id="UP000037035"/>
    </source>
</evidence>
<keyword evidence="3" id="KW-1185">Reference proteome</keyword>
<feature type="compositionally biased region" description="Basic and acidic residues" evidence="1">
    <location>
        <begin position="295"/>
        <end position="319"/>
    </location>
</feature>
<proteinExistence type="predicted"/>
<name>A0A0L6UBX9_9BASI</name>
<organism evidence="2 3">
    <name type="scientific">Puccinia sorghi</name>
    <dbReference type="NCBI Taxonomy" id="27349"/>
    <lineage>
        <taxon>Eukaryota</taxon>
        <taxon>Fungi</taxon>
        <taxon>Dikarya</taxon>
        <taxon>Basidiomycota</taxon>
        <taxon>Pucciniomycotina</taxon>
        <taxon>Pucciniomycetes</taxon>
        <taxon>Pucciniales</taxon>
        <taxon>Pucciniaceae</taxon>
        <taxon>Puccinia</taxon>
    </lineage>
</organism>
<sequence>MNLQVIFLEKETKQSELNKRKKKVNQYTHCLFFYGQMVWINEFWKVCWGFVEYMSSISWDFWVARPGKQQAPKASSNLATPVAFEFGALGAKCGKAPGLSSPSGDAIKVPPIHCKNCTSCLLPVTSNLNPNESSINHTQIESTFQLTSQTFNSHIPIPQYLFFFLPFILYSSSHPLCLFSSVPISSVLSSFQSSFSFYPSLTHPSVFSSSILVFASNQSQITKILYTQPIKIVKTKRRTNDPDLPHLTPLVRFIQPSNSGSKSTIKYQQKLQEINEQLINTYRSPRNSEDDDYEGEKQVEEEVEQIEKSEPQDQGEDDRKIGFKKTKINFQERDGKNFWNPSKYFSNQQCIGTWVMYNYFNTSGTTPGFLNIFL</sequence>
<accession>A0A0L6UBX9</accession>
<protein>
    <submittedName>
        <fullName evidence="2">Uncharacterized protein</fullName>
    </submittedName>
</protein>
<dbReference type="EMBL" id="LAVV01013061">
    <property type="protein sequence ID" value="KNZ46038.1"/>
    <property type="molecule type" value="Genomic_DNA"/>
</dbReference>
<evidence type="ECO:0000313" key="2">
    <source>
        <dbReference type="EMBL" id="KNZ46038.1"/>
    </source>
</evidence>
<gene>
    <name evidence="2" type="ORF">VP01_760g6</name>
</gene>
<dbReference type="VEuPathDB" id="FungiDB:VP01_760g6"/>
<reference evidence="2 3" key="1">
    <citation type="submission" date="2015-08" db="EMBL/GenBank/DDBJ databases">
        <title>Next Generation Sequencing and Analysis of the Genome of Puccinia sorghi L Schw, the Causal Agent of Maize Common Rust.</title>
        <authorList>
            <person name="Rochi L."/>
            <person name="Burguener G."/>
            <person name="Darino M."/>
            <person name="Turjanski A."/>
            <person name="Kreff E."/>
            <person name="Dieguez M.J."/>
            <person name="Sacco F."/>
        </authorList>
    </citation>
    <scope>NUCLEOTIDE SEQUENCE [LARGE SCALE GENOMIC DNA]</scope>
    <source>
        <strain evidence="2 3">RO10H11247</strain>
    </source>
</reference>
<dbReference type="Proteomes" id="UP000037035">
    <property type="component" value="Unassembled WGS sequence"/>
</dbReference>